<dbReference type="Pfam" id="PF00097">
    <property type="entry name" value="zf-C3HC4"/>
    <property type="match status" value="2"/>
</dbReference>
<evidence type="ECO:0000256" key="2">
    <source>
        <dbReference type="ARBA" id="ARBA00022771"/>
    </source>
</evidence>
<dbReference type="AlphaFoldDB" id="A0A8S1T3C4"/>
<proteinExistence type="predicted"/>
<sequence length="410" mass="47667">MKFILQCSICLQNLKSPVSLSCGHTFCQACIQNSFETQEFCACPLCRQPALLGSNKTDELLPLVQQIYEQEGTQGLLNEFPTLIICLCCGLTPVNPVVLQCQHMFCQKCIEENLKEELLCPACSDYSFNVKVNTNKKYKDLIDWYLKEFKIEEEQEEIDRGVQNEKINGIPIFVYDQSVIIYGSTELQFLEFRYQEMIKMVSSGSGNFIISSDLINGDLVQIRSIKKTKKGYQVQVDGLSRIKIQQIYGYIEGVKTSYQQCNTQQLWLAQCEYVRDQIFKENCFQQYKYIVATLQKLYQNINLEVRDIFKAFMGKITTLSNSESSLILLTSLNNNFEQQYYETDLEKRVQQIQQHFAILEQKIKGIYAKDDQIQHAKLKQDNIEIISYPEFDITTQYFLNLFNIKKVLCF</sequence>
<evidence type="ECO:0000256" key="1">
    <source>
        <dbReference type="ARBA" id="ARBA00022723"/>
    </source>
</evidence>
<feature type="domain" description="RING-type" evidence="5">
    <location>
        <begin position="86"/>
        <end position="124"/>
    </location>
</feature>
<gene>
    <name evidence="6" type="ORF">POCTA_138.1.T0190114</name>
</gene>
<dbReference type="InterPro" id="IPR001841">
    <property type="entry name" value="Znf_RING"/>
</dbReference>
<dbReference type="InterPro" id="IPR017907">
    <property type="entry name" value="Znf_RING_CS"/>
</dbReference>
<dbReference type="PANTHER" id="PTHR23327">
    <property type="entry name" value="RING FINGER PROTEIN 127"/>
    <property type="match status" value="1"/>
</dbReference>
<protein>
    <recommendedName>
        <fullName evidence="5">RING-type domain-containing protein</fullName>
    </recommendedName>
</protein>
<evidence type="ECO:0000256" key="3">
    <source>
        <dbReference type="ARBA" id="ARBA00022833"/>
    </source>
</evidence>
<dbReference type="OMA" id="WLAQCEY"/>
<keyword evidence="3" id="KW-0862">Zinc</keyword>
<accession>A0A8S1T3C4</accession>
<organism evidence="6 7">
    <name type="scientific">Paramecium octaurelia</name>
    <dbReference type="NCBI Taxonomy" id="43137"/>
    <lineage>
        <taxon>Eukaryota</taxon>
        <taxon>Sar</taxon>
        <taxon>Alveolata</taxon>
        <taxon>Ciliophora</taxon>
        <taxon>Intramacronucleata</taxon>
        <taxon>Oligohymenophorea</taxon>
        <taxon>Peniculida</taxon>
        <taxon>Parameciidae</taxon>
        <taxon>Paramecium</taxon>
    </lineage>
</organism>
<evidence type="ECO:0000259" key="5">
    <source>
        <dbReference type="PROSITE" id="PS50089"/>
    </source>
</evidence>
<dbReference type="PROSITE" id="PS00518">
    <property type="entry name" value="ZF_RING_1"/>
    <property type="match status" value="2"/>
</dbReference>
<evidence type="ECO:0000256" key="4">
    <source>
        <dbReference type="PROSITE-ProRule" id="PRU00175"/>
    </source>
</evidence>
<dbReference type="SMART" id="SM00184">
    <property type="entry name" value="RING"/>
    <property type="match status" value="2"/>
</dbReference>
<name>A0A8S1T3C4_PAROT</name>
<evidence type="ECO:0000313" key="7">
    <source>
        <dbReference type="Proteomes" id="UP000683925"/>
    </source>
</evidence>
<comment type="caution">
    <text evidence="6">The sequence shown here is derived from an EMBL/GenBank/DDBJ whole genome shotgun (WGS) entry which is preliminary data.</text>
</comment>
<dbReference type="CDD" id="cd16449">
    <property type="entry name" value="RING-HC"/>
    <property type="match status" value="1"/>
</dbReference>
<evidence type="ECO:0000313" key="6">
    <source>
        <dbReference type="EMBL" id="CAD8146803.1"/>
    </source>
</evidence>
<keyword evidence="1" id="KW-0479">Metal-binding</keyword>
<dbReference type="PANTHER" id="PTHR23327:SF51">
    <property type="entry name" value="TRANSCRIPTIONAL REGULATOR OF YEAST FORM ADHERENCE 3"/>
    <property type="match status" value="1"/>
</dbReference>
<dbReference type="EMBL" id="CAJJDP010000019">
    <property type="protein sequence ID" value="CAD8146803.1"/>
    <property type="molecule type" value="Genomic_DNA"/>
</dbReference>
<dbReference type="PROSITE" id="PS50089">
    <property type="entry name" value="ZF_RING_2"/>
    <property type="match status" value="2"/>
</dbReference>
<feature type="domain" description="RING-type" evidence="5">
    <location>
        <begin position="7"/>
        <end position="47"/>
    </location>
</feature>
<keyword evidence="7" id="KW-1185">Reference proteome</keyword>
<dbReference type="OrthoDB" id="287615at2759"/>
<reference evidence="6" key="1">
    <citation type="submission" date="2021-01" db="EMBL/GenBank/DDBJ databases">
        <authorList>
            <consortium name="Genoscope - CEA"/>
            <person name="William W."/>
        </authorList>
    </citation>
    <scope>NUCLEOTIDE SEQUENCE</scope>
</reference>
<keyword evidence="2 4" id="KW-0863">Zinc-finger</keyword>
<dbReference type="GO" id="GO:0008270">
    <property type="term" value="F:zinc ion binding"/>
    <property type="evidence" value="ECO:0007669"/>
    <property type="project" value="UniProtKB-KW"/>
</dbReference>
<dbReference type="Proteomes" id="UP000683925">
    <property type="component" value="Unassembled WGS sequence"/>
</dbReference>
<dbReference type="InterPro" id="IPR018957">
    <property type="entry name" value="Znf_C3HC4_RING-type"/>
</dbReference>